<dbReference type="HOGENOM" id="CLU_069060_2_0_10"/>
<accession>F0S8G9</accession>
<dbReference type="KEGG" id="psn:Pedsa_2894"/>
<dbReference type="PROSITE" id="PS51257">
    <property type="entry name" value="PROKAR_LIPOPROTEIN"/>
    <property type="match status" value="1"/>
</dbReference>
<organism evidence="2 3">
    <name type="scientific">Pseudopedobacter saltans (strain ATCC 51119 / DSM 12145 / JCM 21818 / CCUG 39354 / LMG 10337 / NBRC 100064 / NCIMB 13643)</name>
    <name type="common">Pedobacter saltans</name>
    <dbReference type="NCBI Taxonomy" id="762903"/>
    <lineage>
        <taxon>Bacteria</taxon>
        <taxon>Pseudomonadati</taxon>
        <taxon>Bacteroidota</taxon>
        <taxon>Sphingobacteriia</taxon>
        <taxon>Sphingobacteriales</taxon>
        <taxon>Sphingobacteriaceae</taxon>
        <taxon>Pseudopedobacter</taxon>
    </lineage>
</organism>
<sequence>MNYLKAFTKGALLVAATISLSSCLKNKGNDYVQPDISLVSIYHASPGTSTFDFGIDGYKVDYGFKYKDRAGYYQLYTGTRNIAFIKENGTSLADSIRTTSIAVKKDSIYSLFLIGPSTAPETLLISDRLANPASGKANIRFINLSPDGGNFTLKAVAGTTDTTLVENVAYKKATAFSSVFPKTYKFSIYKGGNLITNTLDISITAGKNYTIWASGLTNATGSQVITLNVDENNSILQKKE</sequence>
<proteinExistence type="predicted"/>
<dbReference type="EMBL" id="CP002545">
    <property type="protein sequence ID" value="ADY53433.1"/>
    <property type="molecule type" value="Genomic_DNA"/>
</dbReference>
<dbReference type="AlphaFoldDB" id="F0S8G9"/>
<name>F0S8G9_PSESL</name>
<reference evidence="2 3" key="1">
    <citation type="journal article" date="2011" name="Stand. Genomic Sci.">
        <title>Complete genome sequence of the gliding, heparinolytic Pedobacter saltans type strain (113).</title>
        <authorList>
            <person name="Liolios K."/>
            <person name="Sikorski J."/>
            <person name="Lu M."/>
            <person name="Nolan M."/>
            <person name="Lapidus A."/>
            <person name="Lucas S."/>
            <person name="Hammon N."/>
            <person name="Deshpande S."/>
            <person name="Cheng J.F."/>
            <person name="Tapia R."/>
            <person name="Han C."/>
            <person name="Goodwin L."/>
            <person name="Pitluck S."/>
            <person name="Huntemann M."/>
            <person name="Ivanova N."/>
            <person name="Pagani I."/>
            <person name="Mavromatis K."/>
            <person name="Ovchinikova G."/>
            <person name="Pati A."/>
            <person name="Chen A."/>
            <person name="Palaniappan K."/>
            <person name="Land M."/>
            <person name="Hauser L."/>
            <person name="Brambilla E.M."/>
            <person name="Kotsyurbenko O."/>
            <person name="Rohde M."/>
            <person name="Tindall B.J."/>
            <person name="Abt B."/>
            <person name="Goker M."/>
            <person name="Detter J.C."/>
            <person name="Woyke T."/>
            <person name="Bristow J."/>
            <person name="Eisen J.A."/>
            <person name="Markowitz V."/>
            <person name="Hugenholtz P."/>
            <person name="Klenk H.P."/>
            <person name="Kyrpides N.C."/>
        </authorList>
    </citation>
    <scope>NUCLEOTIDE SEQUENCE [LARGE SCALE GENOMIC DNA]</scope>
    <source>
        <strain evidence="3">ATCC 51119 / DSM 12145 / JCM 21818 / LMG 10337 / NBRC 100064 / NCIMB 13643</strain>
    </source>
</reference>
<dbReference type="InterPro" id="IPR025510">
    <property type="entry name" value="DUF4397"/>
</dbReference>
<evidence type="ECO:0000259" key="1">
    <source>
        <dbReference type="Pfam" id="PF14344"/>
    </source>
</evidence>
<dbReference type="RefSeq" id="WP_013633918.1">
    <property type="nucleotide sequence ID" value="NC_015177.1"/>
</dbReference>
<dbReference type="STRING" id="762903.Pedsa_2894"/>
<keyword evidence="3" id="KW-1185">Reference proteome</keyword>
<feature type="domain" description="DUF4397" evidence="1">
    <location>
        <begin position="37"/>
        <end position="151"/>
    </location>
</feature>
<protein>
    <recommendedName>
        <fullName evidence="1">DUF4397 domain-containing protein</fullName>
    </recommendedName>
</protein>
<dbReference type="Proteomes" id="UP000000310">
    <property type="component" value="Chromosome"/>
</dbReference>
<evidence type="ECO:0000313" key="3">
    <source>
        <dbReference type="Proteomes" id="UP000000310"/>
    </source>
</evidence>
<reference evidence="3" key="2">
    <citation type="submission" date="2011-02" db="EMBL/GenBank/DDBJ databases">
        <title>The complete genome of Pedobacter saltans DSM 12145.</title>
        <authorList>
            <consortium name="US DOE Joint Genome Institute (JGI-PGF)"/>
            <person name="Lucas S."/>
            <person name="Copeland A."/>
            <person name="Lapidus A."/>
            <person name="Bruce D."/>
            <person name="Goodwin L."/>
            <person name="Pitluck S."/>
            <person name="Kyrpides N."/>
            <person name="Mavromatis K."/>
            <person name="Pagani I."/>
            <person name="Ivanova N."/>
            <person name="Ovchinnikova G."/>
            <person name="Lu M."/>
            <person name="Detter J.C."/>
            <person name="Han C."/>
            <person name="Land M."/>
            <person name="Hauser L."/>
            <person name="Markowitz V."/>
            <person name="Cheng J.-F."/>
            <person name="Hugenholtz P."/>
            <person name="Woyke T."/>
            <person name="Wu D."/>
            <person name="Tindall B."/>
            <person name="Pomrenke H.G."/>
            <person name="Brambilla E."/>
            <person name="Klenk H.-P."/>
            <person name="Eisen J.A."/>
        </authorList>
    </citation>
    <scope>NUCLEOTIDE SEQUENCE [LARGE SCALE GENOMIC DNA]</scope>
    <source>
        <strain evidence="3">ATCC 51119 / DSM 12145 / JCM 21818 / LMG 10337 / NBRC 100064 / NCIMB 13643</strain>
    </source>
</reference>
<evidence type="ECO:0000313" key="2">
    <source>
        <dbReference type="EMBL" id="ADY53433.1"/>
    </source>
</evidence>
<dbReference type="OrthoDB" id="9792011at2"/>
<gene>
    <name evidence="2" type="ordered locus">Pedsa_2894</name>
</gene>
<dbReference type="Pfam" id="PF14344">
    <property type="entry name" value="DUF4397"/>
    <property type="match status" value="1"/>
</dbReference>